<name>A0ABQ9XBS9_9EUKA</name>
<protein>
    <recommendedName>
        <fullName evidence="3">Tail specific protease domain-containing protein</fullName>
    </recommendedName>
</protein>
<evidence type="ECO:0000313" key="4">
    <source>
        <dbReference type="EMBL" id="KAK2949973.1"/>
    </source>
</evidence>
<keyword evidence="1" id="KW-1133">Transmembrane helix</keyword>
<dbReference type="Pfam" id="PF03572">
    <property type="entry name" value="Peptidase_S41"/>
    <property type="match status" value="1"/>
</dbReference>
<gene>
    <name evidence="4" type="ORF">BLNAU_15116</name>
</gene>
<dbReference type="InterPro" id="IPR029045">
    <property type="entry name" value="ClpP/crotonase-like_dom_sf"/>
</dbReference>
<dbReference type="EMBL" id="JARBJD010000145">
    <property type="protein sequence ID" value="KAK2949973.1"/>
    <property type="molecule type" value="Genomic_DNA"/>
</dbReference>
<dbReference type="PANTHER" id="PTHR37049">
    <property type="entry name" value="PEPTIDASE S41 FAMILY PROTEIN"/>
    <property type="match status" value="1"/>
</dbReference>
<evidence type="ECO:0000256" key="2">
    <source>
        <dbReference type="SAM" id="SignalP"/>
    </source>
</evidence>
<dbReference type="PANTHER" id="PTHR37049:SF4">
    <property type="entry name" value="RHODANESE DOMAIN-CONTAINING PROTEIN"/>
    <property type="match status" value="1"/>
</dbReference>
<dbReference type="InterPro" id="IPR052766">
    <property type="entry name" value="S41A_metabolite_peptidase"/>
</dbReference>
<evidence type="ECO:0000259" key="3">
    <source>
        <dbReference type="Pfam" id="PF03572"/>
    </source>
</evidence>
<keyword evidence="1" id="KW-0812">Transmembrane</keyword>
<keyword evidence="1" id="KW-0472">Membrane</keyword>
<dbReference type="InterPro" id="IPR005151">
    <property type="entry name" value="Tail-specific_protease"/>
</dbReference>
<feature type="signal peptide" evidence="2">
    <location>
        <begin position="1"/>
        <end position="17"/>
    </location>
</feature>
<accession>A0ABQ9XBS9</accession>
<sequence length="748" mass="82967">MLCTMLFLIQTLLQGACNPTSTVQPLSIIEECFDTIKFSESEAKSTIKTVTQVLNDYSFVDHLRDPPVDAGVSKMDLVALVEALDLKELNTTYKFYSTLVKLVDSARDAHFQFLGPCDTVIMQAFPYDLSIDTTSTPTLVLQEFTAAAGLSDFSNDRVGFNLVGAKVTNLTLTDDFDAGKTPFDVLSEWAEENVAFAKRKTNQFNRAIAETFVLRRALKPQTKQVKMMVTLTGGDQKTVTVPLVALINTKNKLTNMEKLCPLKSSKANMIEEVPKLSVEEMKEKHEELLQDILSPSRTIVLNKTSPKQLPQSNSDYYSPIVTSEAKITSGVVSSEKTGYLHIGSFGSNAVNAAKAYVQSLKGLVDKKCEKLILDLRGNGGGDVTFAIQMMELLWPNAIPHTFQVDNQVTPWRNLFHKWMNLTSTAPLDPITFERIDVSKDPVEKTFKHINGTEYKRTFTKRFLFGGGNDVVWATAKKNWNKDQLTRTTPLFTPENTIILTDGMCGSACGLFIKMARTRRVGRVAYLGGYPIDTEPTDIDIGEFSGGSVFPVSDVIDVAKYMKEDSPIDPFVRKTIDMSFTHTITYSTEAGKEDDLWEFSRVTPSLVKRLYKRAPSTSEADVKELVELVKAEFGKCDEGMFQQSATCNKQNKDNELFAHPCSPATSAFDTSTCVAAGCIDRYWSVNGKCVAAPTFSRAPADLRSWFGKYGWIIILVVVLVVAAVVALIICCCCCCRRKNKASNGSYDRS</sequence>
<feature type="domain" description="Tail specific protease" evidence="3">
    <location>
        <begin position="336"/>
        <end position="519"/>
    </location>
</feature>
<evidence type="ECO:0000313" key="5">
    <source>
        <dbReference type="Proteomes" id="UP001281761"/>
    </source>
</evidence>
<dbReference type="Gene3D" id="3.90.226.10">
    <property type="entry name" value="2-enoyl-CoA Hydratase, Chain A, domain 1"/>
    <property type="match status" value="1"/>
</dbReference>
<keyword evidence="5" id="KW-1185">Reference proteome</keyword>
<keyword evidence="2" id="KW-0732">Signal</keyword>
<feature type="chain" id="PRO_5045475798" description="Tail specific protease domain-containing protein" evidence="2">
    <location>
        <begin position="18"/>
        <end position="748"/>
    </location>
</feature>
<organism evidence="4 5">
    <name type="scientific">Blattamonas nauphoetae</name>
    <dbReference type="NCBI Taxonomy" id="2049346"/>
    <lineage>
        <taxon>Eukaryota</taxon>
        <taxon>Metamonada</taxon>
        <taxon>Preaxostyla</taxon>
        <taxon>Oxymonadida</taxon>
        <taxon>Blattamonas</taxon>
    </lineage>
</organism>
<reference evidence="4 5" key="1">
    <citation type="journal article" date="2022" name="bioRxiv">
        <title>Genomics of Preaxostyla Flagellates Illuminates Evolutionary Transitions and the Path Towards Mitochondrial Loss.</title>
        <authorList>
            <person name="Novak L.V.F."/>
            <person name="Treitli S.C."/>
            <person name="Pyrih J."/>
            <person name="Halakuc P."/>
            <person name="Pipaliya S.V."/>
            <person name="Vacek V."/>
            <person name="Brzon O."/>
            <person name="Soukal P."/>
            <person name="Eme L."/>
            <person name="Dacks J.B."/>
            <person name="Karnkowska A."/>
            <person name="Elias M."/>
            <person name="Hampl V."/>
        </authorList>
    </citation>
    <scope>NUCLEOTIDE SEQUENCE [LARGE SCALE GENOMIC DNA]</scope>
    <source>
        <strain evidence="4">NAU3</strain>
        <tissue evidence="4">Gut</tissue>
    </source>
</reference>
<comment type="caution">
    <text evidence="4">The sequence shown here is derived from an EMBL/GenBank/DDBJ whole genome shotgun (WGS) entry which is preliminary data.</text>
</comment>
<dbReference type="Proteomes" id="UP001281761">
    <property type="component" value="Unassembled WGS sequence"/>
</dbReference>
<dbReference type="SUPFAM" id="SSF52096">
    <property type="entry name" value="ClpP/crotonase"/>
    <property type="match status" value="1"/>
</dbReference>
<proteinExistence type="predicted"/>
<evidence type="ECO:0000256" key="1">
    <source>
        <dbReference type="SAM" id="Phobius"/>
    </source>
</evidence>
<feature type="transmembrane region" description="Helical" evidence="1">
    <location>
        <begin position="708"/>
        <end position="734"/>
    </location>
</feature>